<proteinExistence type="inferred from homology"/>
<comment type="function">
    <text evidence="7">This is one of the proteins that bind and probably mediate the attachment of the 5S RNA into the large ribosomal subunit, where it forms part of the central protuberance.</text>
</comment>
<protein>
    <recommendedName>
        <fullName evidence="6 7">Large ribosomal subunit protein uL18</fullName>
    </recommendedName>
</protein>
<dbReference type="FunFam" id="3.30.420.100:FF:000001">
    <property type="entry name" value="50S ribosomal protein L18"/>
    <property type="match status" value="1"/>
</dbReference>
<evidence type="ECO:0000256" key="2">
    <source>
        <dbReference type="ARBA" id="ARBA00022730"/>
    </source>
</evidence>
<dbReference type="HAMAP" id="MF_01337_B">
    <property type="entry name" value="Ribosomal_uL18_B"/>
    <property type="match status" value="1"/>
</dbReference>
<evidence type="ECO:0000256" key="3">
    <source>
        <dbReference type="ARBA" id="ARBA00022884"/>
    </source>
</evidence>
<keyword evidence="3 7" id="KW-0694">RNA-binding</keyword>
<dbReference type="Proteomes" id="UP000176700">
    <property type="component" value="Unassembled WGS sequence"/>
</dbReference>
<dbReference type="GO" id="GO:0003735">
    <property type="term" value="F:structural constituent of ribosome"/>
    <property type="evidence" value="ECO:0007669"/>
    <property type="project" value="InterPro"/>
</dbReference>
<comment type="caution">
    <text evidence="8">The sequence shown here is derived from an EMBL/GenBank/DDBJ whole genome shotgun (WGS) entry which is preliminary data.</text>
</comment>
<dbReference type="InterPro" id="IPR005484">
    <property type="entry name" value="Ribosomal_uL18_bac/plant/anim"/>
</dbReference>
<dbReference type="Gene3D" id="3.30.420.100">
    <property type="match status" value="1"/>
</dbReference>
<sequence>MRRHIKGKNHNQIFLRKKRVRSKIHGTARRPRLSVHRSLRYITAQLIDDEKGYTLASAGSVLTAKGREKIKTKTDQARLIGEQIAKKALHLGIKSVIFDRGAYAYHGRVKAVAEGARETGLQF</sequence>
<keyword evidence="4 7" id="KW-0689">Ribosomal protein</keyword>
<dbReference type="PANTHER" id="PTHR12899:SF3">
    <property type="entry name" value="LARGE RIBOSOMAL SUBUNIT PROTEIN UL18M"/>
    <property type="match status" value="1"/>
</dbReference>
<dbReference type="Pfam" id="PF00861">
    <property type="entry name" value="Ribosomal_L18p"/>
    <property type="match status" value="1"/>
</dbReference>
<dbReference type="PANTHER" id="PTHR12899">
    <property type="entry name" value="39S RIBOSOMAL PROTEIN L18, MITOCHONDRIAL"/>
    <property type="match status" value="1"/>
</dbReference>
<comment type="similarity">
    <text evidence="1 7">Belongs to the universal ribosomal protein uL18 family.</text>
</comment>
<evidence type="ECO:0000256" key="4">
    <source>
        <dbReference type="ARBA" id="ARBA00022980"/>
    </source>
</evidence>
<evidence type="ECO:0000256" key="6">
    <source>
        <dbReference type="ARBA" id="ARBA00035197"/>
    </source>
</evidence>
<keyword evidence="2 7" id="KW-0699">rRNA-binding</keyword>
<dbReference type="CDD" id="cd00432">
    <property type="entry name" value="Ribosomal_L18_L5e"/>
    <property type="match status" value="1"/>
</dbReference>
<dbReference type="InterPro" id="IPR004389">
    <property type="entry name" value="Ribosomal_uL18_bac-type"/>
</dbReference>
<evidence type="ECO:0000256" key="5">
    <source>
        <dbReference type="ARBA" id="ARBA00023274"/>
    </source>
</evidence>
<evidence type="ECO:0000256" key="7">
    <source>
        <dbReference type="HAMAP-Rule" id="MF_01337"/>
    </source>
</evidence>
<dbReference type="GO" id="GO:0008097">
    <property type="term" value="F:5S rRNA binding"/>
    <property type="evidence" value="ECO:0007669"/>
    <property type="project" value="TreeGrafter"/>
</dbReference>
<dbReference type="AlphaFoldDB" id="A0A1G2FXX3"/>
<evidence type="ECO:0000256" key="1">
    <source>
        <dbReference type="ARBA" id="ARBA00007116"/>
    </source>
</evidence>
<dbReference type="InterPro" id="IPR057268">
    <property type="entry name" value="Ribosomal_L18"/>
</dbReference>
<evidence type="ECO:0000313" key="8">
    <source>
        <dbReference type="EMBL" id="OGZ42458.1"/>
    </source>
</evidence>
<dbReference type="EMBL" id="MHNI01000018">
    <property type="protein sequence ID" value="OGZ42458.1"/>
    <property type="molecule type" value="Genomic_DNA"/>
</dbReference>
<organism evidence="8 9">
    <name type="scientific">Candidatus Ryanbacteria bacterium RIFCSPHIGHO2_01_45_13</name>
    <dbReference type="NCBI Taxonomy" id="1802112"/>
    <lineage>
        <taxon>Bacteria</taxon>
        <taxon>Candidatus Ryaniibacteriota</taxon>
    </lineage>
</organism>
<keyword evidence="5 7" id="KW-0687">Ribonucleoprotein</keyword>
<evidence type="ECO:0000313" key="9">
    <source>
        <dbReference type="Proteomes" id="UP000176700"/>
    </source>
</evidence>
<dbReference type="SUPFAM" id="SSF53137">
    <property type="entry name" value="Translational machinery components"/>
    <property type="match status" value="1"/>
</dbReference>
<dbReference type="GO" id="GO:0006412">
    <property type="term" value="P:translation"/>
    <property type="evidence" value="ECO:0007669"/>
    <property type="project" value="UniProtKB-UniRule"/>
</dbReference>
<reference evidence="8 9" key="1">
    <citation type="journal article" date="2016" name="Nat. Commun.">
        <title>Thousands of microbial genomes shed light on interconnected biogeochemical processes in an aquifer system.</title>
        <authorList>
            <person name="Anantharaman K."/>
            <person name="Brown C.T."/>
            <person name="Hug L.A."/>
            <person name="Sharon I."/>
            <person name="Castelle C.J."/>
            <person name="Probst A.J."/>
            <person name="Thomas B.C."/>
            <person name="Singh A."/>
            <person name="Wilkins M.J."/>
            <person name="Karaoz U."/>
            <person name="Brodie E.L."/>
            <person name="Williams K.H."/>
            <person name="Hubbard S.S."/>
            <person name="Banfield J.F."/>
        </authorList>
    </citation>
    <scope>NUCLEOTIDE SEQUENCE [LARGE SCALE GENOMIC DNA]</scope>
</reference>
<gene>
    <name evidence="7" type="primary">rplR</name>
    <name evidence="8" type="ORF">A2W41_03690</name>
</gene>
<name>A0A1G2FXX3_9BACT</name>
<dbReference type="NCBIfam" id="TIGR00060">
    <property type="entry name" value="L18_bact"/>
    <property type="match status" value="1"/>
</dbReference>
<dbReference type="GO" id="GO:0022625">
    <property type="term" value="C:cytosolic large ribosomal subunit"/>
    <property type="evidence" value="ECO:0007669"/>
    <property type="project" value="TreeGrafter"/>
</dbReference>
<comment type="subunit">
    <text evidence="7">Part of the 50S ribosomal subunit; part of the 5S rRNA/L5/L18/L25 subcomplex. Contacts the 5S and 23S rRNAs.</text>
</comment>
<accession>A0A1G2FXX3</accession>